<dbReference type="InterPro" id="IPR025582">
    <property type="entry name" value="YARHG_dom"/>
</dbReference>
<sequence>MKRKRWLWYILAASLVLSSCQAVNPGMDGQKTDGGYGTGDEIGHRSGNESGNGTGHESGNETGNAPGHEPGQSPQPGGMESAPGQDLTAGQDPVVISEAARNLGADNGILTGTFFQAGDIRRRLTLRPAKGGMESEWLECGFSVQDENHADAFSGTGSAGILTEKGKVSYEIRPQAYGADEGNGSEAPVYTVTFHVAPDLSDRHISVEGSGALAGDYYPMEGSFLFPDVFVRYLSKADLCMWPTEDLSLLRNEIYAAHGRIFKSDILNSYYSGKLWYRGIIQPDVFSESVLSDVEKKNIAFIKEMEADPDRNRLDGQTKYGLEDLPFAPYLPLLGAHGETGLYADLSTARDMGAYYIVQGSISIPASITARQRELLDDGSEVLVVLNELTGEYRTLAPDPGAEGQETAYGYLLYEEDGYPDGWGCETGLSLNHGTGNYELWQTSADTVMKTIYEGDIYILKGAVQGAYTSVSMASRDQKEILPADGEQAMDRIWDVLAGNCLCYNSRGHFTAVYSLGD</sequence>
<accession>A0AAW5BWG8</accession>
<dbReference type="Pfam" id="PF14628">
    <property type="entry name" value="DUF4454"/>
    <property type="match status" value="1"/>
</dbReference>
<dbReference type="Pfam" id="PF13308">
    <property type="entry name" value="YARHG"/>
    <property type="match status" value="1"/>
</dbReference>
<name>A0AAW5BWG8_9FIRM</name>
<dbReference type="InterPro" id="IPR038434">
    <property type="entry name" value="YARHG_sf"/>
</dbReference>
<evidence type="ECO:0000313" key="5">
    <source>
        <dbReference type="Proteomes" id="UP001299608"/>
    </source>
</evidence>
<evidence type="ECO:0000259" key="3">
    <source>
        <dbReference type="SMART" id="SM01324"/>
    </source>
</evidence>
<dbReference type="RefSeq" id="WP_227115762.1">
    <property type="nucleotide sequence ID" value="NZ_JAJCID010000001.1"/>
</dbReference>
<feature type="signal peptide" evidence="2">
    <location>
        <begin position="1"/>
        <end position="22"/>
    </location>
</feature>
<dbReference type="SMART" id="SM01324">
    <property type="entry name" value="YARHG"/>
    <property type="match status" value="1"/>
</dbReference>
<evidence type="ECO:0000256" key="1">
    <source>
        <dbReference type="SAM" id="MobiDB-lite"/>
    </source>
</evidence>
<organism evidence="4 5">
    <name type="scientific">Enterocloster aldenensis</name>
    <dbReference type="NCBI Taxonomy" id="358742"/>
    <lineage>
        <taxon>Bacteria</taxon>
        <taxon>Bacillati</taxon>
        <taxon>Bacillota</taxon>
        <taxon>Clostridia</taxon>
        <taxon>Lachnospirales</taxon>
        <taxon>Lachnospiraceae</taxon>
        <taxon>Enterocloster</taxon>
    </lineage>
</organism>
<dbReference type="PROSITE" id="PS51257">
    <property type="entry name" value="PROKAR_LIPOPROTEIN"/>
    <property type="match status" value="1"/>
</dbReference>
<comment type="caution">
    <text evidence="4">The sequence shown here is derived from an EMBL/GenBank/DDBJ whole genome shotgun (WGS) entry which is preliminary data.</text>
</comment>
<keyword evidence="2" id="KW-0732">Signal</keyword>
<dbReference type="InterPro" id="IPR028080">
    <property type="entry name" value="DUF4454"/>
</dbReference>
<evidence type="ECO:0000313" key="4">
    <source>
        <dbReference type="EMBL" id="MCG4744218.1"/>
    </source>
</evidence>
<dbReference type="AlphaFoldDB" id="A0AAW5BWG8"/>
<gene>
    <name evidence="4" type="ORF">L0N08_02200</name>
</gene>
<protein>
    <submittedName>
        <fullName evidence="4">DUF4454 domain-containing protein</fullName>
    </submittedName>
</protein>
<feature type="chain" id="PRO_5044025888" evidence="2">
    <location>
        <begin position="23"/>
        <end position="518"/>
    </location>
</feature>
<dbReference type="Proteomes" id="UP001299608">
    <property type="component" value="Unassembled WGS sequence"/>
</dbReference>
<dbReference type="Gene3D" id="1.20.58.1690">
    <property type="match status" value="1"/>
</dbReference>
<proteinExistence type="predicted"/>
<reference evidence="4" key="1">
    <citation type="submission" date="2022-01" db="EMBL/GenBank/DDBJ databases">
        <title>Collection of gut derived symbiotic bacterial strains cultured from healthy donors.</title>
        <authorList>
            <person name="Lin H."/>
            <person name="Kohout C."/>
            <person name="Waligurski E."/>
            <person name="Pamer E.G."/>
        </authorList>
    </citation>
    <scope>NUCLEOTIDE SEQUENCE</scope>
    <source>
        <strain evidence="4">DFI.6.55</strain>
    </source>
</reference>
<feature type="region of interest" description="Disordered" evidence="1">
    <location>
        <begin position="28"/>
        <end position="89"/>
    </location>
</feature>
<feature type="domain" description="YARHG" evidence="3">
    <location>
        <begin position="222"/>
        <end position="307"/>
    </location>
</feature>
<evidence type="ECO:0000256" key="2">
    <source>
        <dbReference type="SAM" id="SignalP"/>
    </source>
</evidence>
<dbReference type="EMBL" id="JAKNGE010000002">
    <property type="protein sequence ID" value="MCG4744218.1"/>
    <property type="molecule type" value="Genomic_DNA"/>
</dbReference>